<feature type="signal peptide" evidence="1">
    <location>
        <begin position="1"/>
        <end position="25"/>
    </location>
</feature>
<organism evidence="2 3">
    <name type="scientific">Stieleria bergensis</name>
    <dbReference type="NCBI Taxonomy" id="2528025"/>
    <lineage>
        <taxon>Bacteria</taxon>
        <taxon>Pseudomonadati</taxon>
        <taxon>Planctomycetota</taxon>
        <taxon>Planctomycetia</taxon>
        <taxon>Pirellulales</taxon>
        <taxon>Pirellulaceae</taxon>
        <taxon>Stieleria</taxon>
    </lineage>
</organism>
<dbReference type="OrthoDB" id="1157940at2"/>
<feature type="chain" id="PRO_5021794820" description="DKNYY family protein" evidence="1">
    <location>
        <begin position="26"/>
        <end position="382"/>
    </location>
</feature>
<evidence type="ECO:0008006" key="4">
    <source>
        <dbReference type="Google" id="ProtNLM"/>
    </source>
</evidence>
<dbReference type="AlphaFoldDB" id="A0A517T2R9"/>
<gene>
    <name evidence="2" type="ORF">SV7mr_52270</name>
</gene>
<keyword evidence="3" id="KW-1185">Reference proteome</keyword>
<dbReference type="RefSeq" id="WP_145277586.1">
    <property type="nucleotide sequence ID" value="NZ_CP036272.1"/>
</dbReference>
<evidence type="ECO:0000313" key="3">
    <source>
        <dbReference type="Proteomes" id="UP000315003"/>
    </source>
</evidence>
<dbReference type="Proteomes" id="UP000315003">
    <property type="component" value="Chromosome"/>
</dbReference>
<dbReference type="InterPro" id="IPR027375">
    <property type="entry name" value="DKNYY"/>
</dbReference>
<keyword evidence="1" id="KW-0732">Signal</keyword>
<name>A0A517T2R9_9BACT</name>
<reference evidence="2 3" key="1">
    <citation type="submission" date="2019-02" db="EMBL/GenBank/DDBJ databases">
        <title>Deep-cultivation of Planctomycetes and their phenomic and genomic characterization uncovers novel biology.</title>
        <authorList>
            <person name="Wiegand S."/>
            <person name="Jogler M."/>
            <person name="Boedeker C."/>
            <person name="Pinto D."/>
            <person name="Vollmers J."/>
            <person name="Rivas-Marin E."/>
            <person name="Kohn T."/>
            <person name="Peeters S.H."/>
            <person name="Heuer A."/>
            <person name="Rast P."/>
            <person name="Oberbeckmann S."/>
            <person name="Bunk B."/>
            <person name="Jeske O."/>
            <person name="Meyerdierks A."/>
            <person name="Storesund J.E."/>
            <person name="Kallscheuer N."/>
            <person name="Luecker S."/>
            <person name="Lage O.M."/>
            <person name="Pohl T."/>
            <person name="Merkel B.J."/>
            <person name="Hornburger P."/>
            <person name="Mueller R.-W."/>
            <person name="Bruemmer F."/>
            <person name="Labrenz M."/>
            <person name="Spormann A.M."/>
            <person name="Op den Camp H."/>
            <person name="Overmann J."/>
            <person name="Amann R."/>
            <person name="Jetten M.S.M."/>
            <person name="Mascher T."/>
            <person name="Medema M.H."/>
            <person name="Devos D.P."/>
            <person name="Kaster A.-K."/>
            <person name="Ovreas L."/>
            <person name="Rohde M."/>
            <person name="Galperin M.Y."/>
            <person name="Jogler C."/>
        </authorList>
    </citation>
    <scope>NUCLEOTIDE SEQUENCE [LARGE SCALE GENOMIC DNA]</scope>
    <source>
        <strain evidence="2 3">SV_7m_r</strain>
    </source>
</reference>
<evidence type="ECO:0000313" key="2">
    <source>
        <dbReference type="EMBL" id="QDT62677.1"/>
    </source>
</evidence>
<dbReference type="EMBL" id="CP036272">
    <property type="protein sequence ID" value="QDT62677.1"/>
    <property type="molecule type" value="Genomic_DNA"/>
</dbReference>
<proteinExistence type="predicted"/>
<evidence type="ECO:0000256" key="1">
    <source>
        <dbReference type="SAM" id="SignalP"/>
    </source>
</evidence>
<dbReference type="Pfam" id="PF13644">
    <property type="entry name" value="DKNYY"/>
    <property type="match status" value="1"/>
</dbReference>
<protein>
    <recommendedName>
        <fullName evidence="4">DKNYY family protein</fullName>
    </recommendedName>
</protein>
<accession>A0A517T2R9</accession>
<sequence length="382" mass="42874" precursor="true">MTRRFLQRAVLCVCLTGVLCPLVDAEDNLGLGYVRRGDAIHFVGGEKNANTGEGTRIDQPGKGVIFGFRRSMTRPVKLCAAPDAASFEVLSEEYTRDKNKVYYKWISPGRFLMIELPNADPMTFAVVGSNLARDKHQVWWYDIVIPDANPATLTIVREGSVYRDAERVWYQHQLIAGADAASFRHLGSGYYRDAEAIYWGPKPIAGVDLATFKVLGDSFMAVDKNLVYRSGQRLPNIDPETCQFILHDPYGYQIVSDKHGVYLNSQRFLHADPTSFEMIDNRVGKDENHAFLVDTYQCNPVTLYWDKDQLNVEKLVYEHGTNKPLAIIAAEVAGDKLEKVRILPPPGEATAKPVSEAQLQIFRRADLIQQMQAAGDMLKEAN</sequence>